<evidence type="ECO:0000256" key="2">
    <source>
        <dbReference type="ARBA" id="ARBA00023303"/>
    </source>
</evidence>
<keyword evidence="4" id="KW-1185">Reference proteome</keyword>
<reference evidence="3 4" key="1">
    <citation type="journal article" date="2018" name="Mol. Plant">
        <title>The genome of Artemisia annua provides insight into the evolution of Asteraceae family and artemisinin biosynthesis.</title>
        <authorList>
            <person name="Shen Q."/>
            <person name="Zhang L."/>
            <person name="Liao Z."/>
            <person name="Wang S."/>
            <person name="Yan T."/>
            <person name="Shi P."/>
            <person name="Liu M."/>
            <person name="Fu X."/>
            <person name="Pan Q."/>
            <person name="Wang Y."/>
            <person name="Lv Z."/>
            <person name="Lu X."/>
            <person name="Zhang F."/>
            <person name="Jiang W."/>
            <person name="Ma Y."/>
            <person name="Chen M."/>
            <person name="Hao X."/>
            <person name="Li L."/>
            <person name="Tang Y."/>
            <person name="Lv G."/>
            <person name="Zhou Y."/>
            <person name="Sun X."/>
            <person name="Brodelius P.E."/>
            <person name="Rose J.K.C."/>
            <person name="Tang K."/>
        </authorList>
    </citation>
    <scope>NUCLEOTIDE SEQUENCE [LARGE SCALE GENOMIC DNA]</scope>
    <source>
        <strain evidence="4">cv. Huhao1</strain>
        <tissue evidence="3">Leaf</tissue>
    </source>
</reference>
<evidence type="ECO:0000256" key="1">
    <source>
        <dbReference type="ARBA" id="ARBA00023286"/>
    </source>
</evidence>
<comment type="caution">
    <text evidence="3">The sequence shown here is derived from an EMBL/GenBank/DDBJ whole genome shotgun (WGS) entry which is preliminary data.</text>
</comment>
<dbReference type="PANTHER" id="PTHR45651">
    <property type="entry name" value="CYCLIC NUCLEOTIDE-GATED ION CHANNEL 15-RELATED-RELATED"/>
    <property type="match status" value="1"/>
</dbReference>
<dbReference type="STRING" id="35608.A0A2U1LSM8"/>
<dbReference type="Proteomes" id="UP000245207">
    <property type="component" value="Unassembled WGS sequence"/>
</dbReference>
<keyword evidence="1" id="KW-0813">Transport</keyword>
<dbReference type="GO" id="GO:0016020">
    <property type="term" value="C:membrane"/>
    <property type="evidence" value="ECO:0007669"/>
    <property type="project" value="UniProtKB-SubCell"/>
</dbReference>
<dbReference type="SUPFAM" id="SSF51206">
    <property type="entry name" value="cAMP-binding domain-like"/>
    <property type="match status" value="1"/>
</dbReference>
<dbReference type="Gene3D" id="2.60.120.10">
    <property type="entry name" value="Jelly Rolls"/>
    <property type="match status" value="1"/>
</dbReference>
<evidence type="ECO:0000313" key="4">
    <source>
        <dbReference type="Proteomes" id="UP000245207"/>
    </source>
</evidence>
<dbReference type="Gene3D" id="1.10.287.630">
    <property type="entry name" value="Helix hairpin bin"/>
    <property type="match status" value="1"/>
</dbReference>
<sequence length="159" mass="19066">MPWQEPLSALMLRSTYVRLALHLFGKVRSRDMEWWMKRRQLPSDLIRRVRHFENQRWSAMGGQDDMEMVKNLPKGIRRDIKRYLCFDLIKKDDVILDNICDHVTYFVYSNGEKIIREGDPVHRIMFIVIWLGKANPVAKSRDRCNKHLGTRELLRDELL</sequence>
<proteinExistence type="predicted"/>
<keyword evidence="1" id="KW-1071">Ligand-gated ion channel</keyword>
<dbReference type="PANTHER" id="PTHR45651:SF50">
    <property type="entry name" value="CYCLIC NUCLEOTIDE-GATED ION CHANNEL 2"/>
    <property type="match status" value="1"/>
</dbReference>
<name>A0A2U1LSM8_ARTAN</name>
<organism evidence="3 4">
    <name type="scientific">Artemisia annua</name>
    <name type="common">Sweet wormwood</name>
    <dbReference type="NCBI Taxonomy" id="35608"/>
    <lineage>
        <taxon>Eukaryota</taxon>
        <taxon>Viridiplantae</taxon>
        <taxon>Streptophyta</taxon>
        <taxon>Embryophyta</taxon>
        <taxon>Tracheophyta</taxon>
        <taxon>Spermatophyta</taxon>
        <taxon>Magnoliopsida</taxon>
        <taxon>eudicotyledons</taxon>
        <taxon>Gunneridae</taxon>
        <taxon>Pentapetalae</taxon>
        <taxon>asterids</taxon>
        <taxon>campanulids</taxon>
        <taxon>Asterales</taxon>
        <taxon>Asteraceae</taxon>
        <taxon>Asteroideae</taxon>
        <taxon>Anthemideae</taxon>
        <taxon>Artemisiinae</taxon>
        <taxon>Artemisia</taxon>
    </lineage>
</organism>
<dbReference type="InterPro" id="IPR014710">
    <property type="entry name" value="RmlC-like_jellyroll"/>
</dbReference>
<dbReference type="OrthoDB" id="421226at2759"/>
<dbReference type="AlphaFoldDB" id="A0A2U1LSM8"/>
<keyword evidence="1" id="KW-0406">Ion transport</keyword>
<accession>A0A2U1LSM8</accession>
<protein>
    <submittedName>
        <fullName evidence="3">Ion channel, cNMP-binding protein</fullName>
    </submittedName>
</protein>
<dbReference type="InterPro" id="IPR018490">
    <property type="entry name" value="cNMP-bd_dom_sf"/>
</dbReference>
<dbReference type="GO" id="GO:0034220">
    <property type="term" value="P:monoatomic ion transmembrane transport"/>
    <property type="evidence" value="ECO:0007669"/>
    <property type="project" value="UniProtKB-KW"/>
</dbReference>
<gene>
    <name evidence="3" type="ORF">CTI12_AA455680</name>
</gene>
<keyword evidence="2" id="KW-0407">Ion channel</keyword>
<evidence type="ECO:0000313" key="3">
    <source>
        <dbReference type="EMBL" id="PWA51998.1"/>
    </source>
</evidence>
<dbReference type="EMBL" id="PKPP01007956">
    <property type="protein sequence ID" value="PWA51998.1"/>
    <property type="molecule type" value="Genomic_DNA"/>
</dbReference>